<feature type="region of interest" description="Disordered" evidence="1">
    <location>
        <begin position="104"/>
        <end position="198"/>
    </location>
</feature>
<reference evidence="2 3" key="1">
    <citation type="submission" date="2016-03" db="EMBL/GenBank/DDBJ databases">
        <authorList>
            <person name="Ploux O."/>
        </authorList>
    </citation>
    <scope>NUCLEOTIDE SEQUENCE [LARGE SCALE GENOMIC DNA]</scope>
    <source>
        <strain evidence="2 3">UAMH 11012</strain>
    </source>
</reference>
<proteinExistence type="predicted"/>
<dbReference type="Proteomes" id="UP000184330">
    <property type="component" value="Unassembled WGS sequence"/>
</dbReference>
<name>A0A1L7X4K0_9HELO</name>
<sequence>MASNPDAAAFLAAYSEWVENNRKLRLQQEQTIQCTPVQQQSLIDSIKQIFDTERDAILKAVFKHIDQELDRREQQRVQKEDKRNQAIDAKLLVIENALKPTAPIQRSRGMIQDISSNSSSPSLSTPRNSSSPSVEIAPNQSREELDEDDDDSEEQPNNRPKRPINVNHYQDPLQPPRGRESSPPSSTPKRCRRNGTWQTFDIGYGGSGLAGKTTKRDAMDDIGLSENIIQLIIEKDRVELHHRKSNLAANKGGQKECWLAKNNPLLPRAGENVGDGDIVVVNPEARSEDAPCGMCRTRIEDGEEGIECFYFKTAKTICIFR</sequence>
<protein>
    <submittedName>
        <fullName evidence="2">Uncharacterized protein</fullName>
    </submittedName>
</protein>
<accession>A0A1L7X4K0</accession>
<evidence type="ECO:0000313" key="2">
    <source>
        <dbReference type="EMBL" id="CZR59951.1"/>
    </source>
</evidence>
<dbReference type="AlphaFoldDB" id="A0A1L7X4K0"/>
<keyword evidence="3" id="KW-1185">Reference proteome</keyword>
<feature type="compositionally biased region" description="Low complexity" evidence="1">
    <location>
        <begin position="115"/>
        <end position="133"/>
    </location>
</feature>
<organism evidence="2 3">
    <name type="scientific">Phialocephala subalpina</name>
    <dbReference type="NCBI Taxonomy" id="576137"/>
    <lineage>
        <taxon>Eukaryota</taxon>
        <taxon>Fungi</taxon>
        <taxon>Dikarya</taxon>
        <taxon>Ascomycota</taxon>
        <taxon>Pezizomycotina</taxon>
        <taxon>Leotiomycetes</taxon>
        <taxon>Helotiales</taxon>
        <taxon>Mollisiaceae</taxon>
        <taxon>Phialocephala</taxon>
        <taxon>Phialocephala fortinii species complex</taxon>
    </lineage>
</organism>
<feature type="compositionally biased region" description="Acidic residues" evidence="1">
    <location>
        <begin position="144"/>
        <end position="154"/>
    </location>
</feature>
<evidence type="ECO:0000256" key="1">
    <source>
        <dbReference type="SAM" id="MobiDB-lite"/>
    </source>
</evidence>
<evidence type="ECO:0000313" key="3">
    <source>
        <dbReference type="Proteomes" id="UP000184330"/>
    </source>
</evidence>
<gene>
    <name evidence="2" type="ORF">PAC_09846</name>
</gene>
<dbReference type="EMBL" id="FJOG01000015">
    <property type="protein sequence ID" value="CZR59951.1"/>
    <property type="molecule type" value="Genomic_DNA"/>
</dbReference>
<dbReference type="OrthoDB" id="10617177at2759"/>